<proteinExistence type="predicted"/>
<dbReference type="Proteomes" id="UP001454036">
    <property type="component" value="Unassembled WGS sequence"/>
</dbReference>
<comment type="caution">
    <text evidence="2">The sequence shown here is derived from an EMBL/GenBank/DDBJ whole genome shotgun (WGS) entry which is preliminary data.</text>
</comment>
<evidence type="ECO:0000256" key="1">
    <source>
        <dbReference type="SAM" id="MobiDB-lite"/>
    </source>
</evidence>
<sequence length="110" mass="12429">MKQRVVQKWQAKLSLRLQVWYEMHVEMSQHEIVEDVMVDRIVVNDRPGTSHGSIPVKNTFASLDKEDSEIVKVDVDTIVSNEVDGSDSSSGVQSSKNGETKKKSEQSKIR</sequence>
<evidence type="ECO:0000313" key="2">
    <source>
        <dbReference type="EMBL" id="GAA0149908.1"/>
    </source>
</evidence>
<feature type="compositionally biased region" description="Basic and acidic residues" evidence="1">
    <location>
        <begin position="98"/>
        <end position="110"/>
    </location>
</feature>
<gene>
    <name evidence="2" type="ORF">LIER_08964</name>
</gene>
<reference evidence="2 3" key="1">
    <citation type="submission" date="2024-01" db="EMBL/GenBank/DDBJ databases">
        <title>The complete chloroplast genome sequence of Lithospermum erythrorhizon: insights into the phylogenetic relationship among Boraginaceae species and the maternal lineages of purple gromwells.</title>
        <authorList>
            <person name="Okada T."/>
            <person name="Watanabe K."/>
        </authorList>
    </citation>
    <scope>NUCLEOTIDE SEQUENCE [LARGE SCALE GENOMIC DNA]</scope>
</reference>
<keyword evidence="3" id="KW-1185">Reference proteome</keyword>
<accession>A0AAV3PFM1</accession>
<feature type="compositionally biased region" description="Low complexity" evidence="1">
    <location>
        <begin position="81"/>
        <end position="97"/>
    </location>
</feature>
<evidence type="ECO:0000313" key="3">
    <source>
        <dbReference type="Proteomes" id="UP001454036"/>
    </source>
</evidence>
<feature type="region of interest" description="Disordered" evidence="1">
    <location>
        <begin position="81"/>
        <end position="110"/>
    </location>
</feature>
<dbReference type="AlphaFoldDB" id="A0AAV3PFM1"/>
<organism evidence="2 3">
    <name type="scientific">Lithospermum erythrorhizon</name>
    <name type="common">Purple gromwell</name>
    <name type="synonym">Lithospermum officinale var. erythrorhizon</name>
    <dbReference type="NCBI Taxonomy" id="34254"/>
    <lineage>
        <taxon>Eukaryota</taxon>
        <taxon>Viridiplantae</taxon>
        <taxon>Streptophyta</taxon>
        <taxon>Embryophyta</taxon>
        <taxon>Tracheophyta</taxon>
        <taxon>Spermatophyta</taxon>
        <taxon>Magnoliopsida</taxon>
        <taxon>eudicotyledons</taxon>
        <taxon>Gunneridae</taxon>
        <taxon>Pentapetalae</taxon>
        <taxon>asterids</taxon>
        <taxon>lamiids</taxon>
        <taxon>Boraginales</taxon>
        <taxon>Boraginaceae</taxon>
        <taxon>Boraginoideae</taxon>
        <taxon>Lithospermeae</taxon>
        <taxon>Lithospermum</taxon>
    </lineage>
</organism>
<name>A0AAV3PFM1_LITER</name>
<protein>
    <submittedName>
        <fullName evidence="2">Uncharacterized protein</fullName>
    </submittedName>
</protein>
<dbReference type="EMBL" id="BAABME010001489">
    <property type="protein sequence ID" value="GAA0149908.1"/>
    <property type="molecule type" value="Genomic_DNA"/>
</dbReference>